<protein>
    <recommendedName>
        <fullName evidence="1">Vacuolar protein sorting protein 11 C-terminal domain-containing protein</fullName>
    </recommendedName>
</protein>
<keyword evidence="3" id="KW-1185">Reference proteome</keyword>
<dbReference type="Pfam" id="PF12451">
    <property type="entry name" value="VPS11_C"/>
    <property type="match status" value="1"/>
</dbReference>
<dbReference type="Proteomes" id="UP000005408">
    <property type="component" value="Unassembled WGS sequence"/>
</dbReference>
<evidence type="ECO:0000313" key="2">
    <source>
        <dbReference type="EnsemblMetazoa" id="G3872.3:cds"/>
    </source>
</evidence>
<sequence length="68" mass="7814">SRKIMDIIRAQEQSRDLHEQFHNQLQRSQDGFSVVADYFGRGVFNKVTLITDSPARQTSKSPATSRYV</sequence>
<name>A0A8W8N129_MAGGI</name>
<dbReference type="InterPro" id="IPR024763">
    <property type="entry name" value="VPS11_C"/>
</dbReference>
<dbReference type="AlphaFoldDB" id="A0A8W8N129"/>
<evidence type="ECO:0000313" key="3">
    <source>
        <dbReference type="Proteomes" id="UP000005408"/>
    </source>
</evidence>
<dbReference type="EnsemblMetazoa" id="G3872.3">
    <property type="protein sequence ID" value="G3872.3:cds"/>
    <property type="gene ID" value="G3872"/>
</dbReference>
<accession>A0A8W8N129</accession>
<organism evidence="2 3">
    <name type="scientific">Magallana gigas</name>
    <name type="common">Pacific oyster</name>
    <name type="synonym">Crassostrea gigas</name>
    <dbReference type="NCBI Taxonomy" id="29159"/>
    <lineage>
        <taxon>Eukaryota</taxon>
        <taxon>Metazoa</taxon>
        <taxon>Spiralia</taxon>
        <taxon>Lophotrochozoa</taxon>
        <taxon>Mollusca</taxon>
        <taxon>Bivalvia</taxon>
        <taxon>Autobranchia</taxon>
        <taxon>Pteriomorphia</taxon>
        <taxon>Ostreida</taxon>
        <taxon>Ostreoidea</taxon>
        <taxon>Ostreidae</taxon>
        <taxon>Magallana</taxon>
    </lineage>
</organism>
<feature type="domain" description="Vacuolar protein sorting protein 11 C-terminal" evidence="1">
    <location>
        <begin position="3"/>
        <end position="45"/>
    </location>
</feature>
<proteinExistence type="predicted"/>
<evidence type="ECO:0000259" key="1">
    <source>
        <dbReference type="Pfam" id="PF12451"/>
    </source>
</evidence>
<reference evidence="2" key="1">
    <citation type="submission" date="2022-08" db="UniProtKB">
        <authorList>
            <consortium name="EnsemblMetazoa"/>
        </authorList>
    </citation>
    <scope>IDENTIFICATION</scope>
    <source>
        <strain evidence="2">05x7-T-G4-1.051#20</strain>
    </source>
</reference>